<dbReference type="AlphaFoldDB" id="A0A9E8N877"/>
<comment type="similarity">
    <text evidence="1 2">Belongs to the small heat shock protein (HSP20) family.</text>
</comment>
<dbReference type="PROSITE" id="PS01031">
    <property type="entry name" value="SHSP"/>
    <property type="match status" value="1"/>
</dbReference>
<gene>
    <name evidence="4" type="ORF">ON006_18835</name>
</gene>
<dbReference type="InterPro" id="IPR031107">
    <property type="entry name" value="Small_HSP"/>
</dbReference>
<name>A0A9E8N877_9BACT</name>
<dbReference type="RefSeq" id="WP_244820920.1">
    <property type="nucleotide sequence ID" value="NZ_CP112998.1"/>
</dbReference>
<organism evidence="4 5">
    <name type="scientific">Dyadobacter pollutisoli</name>
    <dbReference type="NCBI Taxonomy" id="2910158"/>
    <lineage>
        <taxon>Bacteria</taxon>
        <taxon>Pseudomonadati</taxon>
        <taxon>Bacteroidota</taxon>
        <taxon>Cytophagia</taxon>
        <taxon>Cytophagales</taxon>
        <taxon>Spirosomataceae</taxon>
        <taxon>Dyadobacter</taxon>
    </lineage>
</organism>
<dbReference type="InterPro" id="IPR002068">
    <property type="entry name" value="A-crystallin/Hsp20_dom"/>
</dbReference>
<evidence type="ECO:0000256" key="2">
    <source>
        <dbReference type="RuleBase" id="RU003616"/>
    </source>
</evidence>
<dbReference type="PANTHER" id="PTHR11527">
    <property type="entry name" value="HEAT-SHOCK PROTEIN 20 FAMILY MEMBER"/>
    <property type="match status" value="1"/>
</dbReference>
<evidence type="ECO:0000259" key="3">
    <source>
        <dbReference type="PROSITE" id="PS01031"/>
    </source>
</evidence>
<dbReference type="KEGG" id="dpf:ON006_18835"/>
<accession>A0A9E8N877</accession>
<dbReference type="CDD" id="cd06464">
    <property type="entry name" value="ACD_sHsps-like"/>
    <property type="match status" value="1"/>
</dbReference>
<keyword evidence="5" id="KW-1185">Reference proteome</keyword>
<evidence type="ECO:0000313" key="5">
    <source>
        <dbReference type="Proteomes" id="UP001164653"/>
    </source>
</evidence>
<dbReference type="SUPFAM" id="SSF49764">
    <property type="entry name" value="HSP20-like chaperones"/>
    <property type="match status" value="1"/>
</dbReference>
<dbReference type="Proteomes" id="UP001164653">
    <property type="component" value="Chromosome"/>
</dbReference>
<reference evidence="4" key="1">
    <citation type="submission" date="2022-11" db="EMBL/GenBank/DDBJ databases">
        <title>Dyadobacter pollutisoli sp. nov., isolated from plastic dumped soil.</title>
        <authorList>
            <person name="Kim J.M."/>
            <person name="Kim K.R."/>
            <person name="Lee J.K."/>
            <person name="Hao L."/>
            <person name="Jeon C.O."/>
        </authorList>
    </citation>
    <scope>NUCLEOTIDE SEQUENCE</scope>
    <source>
        <strain evidence="4">U1</strain>
    </source>
</reference>
<proteinExistence type="inferred from homology"/>
<dbReference type="InterPro" id="IPR008978">
    <property type="entry name" value="HSP20-like_chaperone"/>
</dbReference>
<evidence type="ECO:0000256" key="1">
    <source>
        <dbReference type="PROSITE-ProRule" id="PRU00285"/>
    </source>
</evidence>
<evidence type="ECO:0000313" key="4">
    <source>
        <dbReference type="EMBL" id="WAC09806.1"/>
    </source>
</evidence>
<protein>
    <submittedName>
        <fullName evidence="4">Hsp20/alpha crystallin family protein</fullName>
    </submittedName>
</protein>
<sequence>MCNNRYGNRGYGMRHEHFSRSFGPNREYKVPVNIVKSETSYELLVFAPDRAKEDFRISVKGHELTVSYELKQEGEENRNWIRHEFSKTSFERTFMIDQTVDTENIQAEYQNGILHLTLPIIPGSEKPSQEIRIN</sequence>
<feature type="domain" description="SHSP" evidence="3">
    <location>
        <begin position="23"/>
        <end position="134"/>
    </location>
</feature>
<dbReference type="Gene3D" id="2.60.40.790">
    <property type="match status" value="1"/>
</dbReference>
<dbReference type="EMBL" id="CP112998">
    <property type="protein sequence ID" value="WAC09806.1"/>
    <property type="molecule type" value="Genomic_DNA"/>
</dbReference>
<dbReference type="Pfam" id="PF00011">
    <property type="entry name" value="HSP20"/>
    <property type="match status" value="1"/>
</dbReference>